<reference evidence="3" key="2">
    <citation type="submission" date="2015-02" db="UniProtKB">
        <authorList>
            <consortium name="EnsemblMetazoa"/>
        </authorList>
    </citation>
    <scope>IDENTIFICATION</scope>
</reference>
<dbReference type="PANTHER" id="PTHR37984">
    <property type="entry name" value="PROTEIN CBG26694"/>
    <property type="match status" value="1"/>
</dbReference>
<evidence type="ECO:0000259" key="2">
    <source>
        <dbReference type="PROSITE" id="PS50994"/>
    </source>
</evidence>
<dbReference type="GO" id="GO:0003964">
    <property type="term" value="F:RNA-directed DNA polymerase activity"/>
    <property type="evidence" value="ECO:0007669"/>
    <property type="project" value="UniProtKB-EC"/>
</dbReference>
<evidence type="ECO:0000313" key="3">
    <source>
        <dbReference type="EnsemblMetazoa" id="SMAR001577-PA"/>
    </source>
</evidence>
<feature type="domain" description="Integrase catalytic" evidence="2">
    <location>
        <begin position="60"/>
        <end position="185"/>
    </location>
</feature>
<organism evidence="3 4">
    <name type="scientific">Strigamia maritima</name>
    <name type="common">European centipede</name>
    <name type="synonym">Geophilus maritimus</name>
    <dbReference type="NCBI Taxonomy" id="126957"/>
    <lineage>
        <taxon>Eukaryota</taxon>
        <taxon>Metazoa</taxon>
        <taxon>Ecdysozoa</taxon>
        <taxon>Arthropoda</taxon>
        <taxon>Myriapoda</taxon>
        <taxon>Chilopoda</taxon>
        <taxon>Pleurostigmophora</taxon>
        <taxon>Geophilomorpha</taxon>
        <taxon>Linotaeniidae</taxon>
        <taxon>Strigamia</taxon>
    </lineage>
</organism>
<dbReference type="Pfam" id="PF17921">
    <property type="entry name" value="Integrase_H2C2"/>
    <property type="match status" value="1"/>
</dbReference>
<dbReference type="PhylomeDB" id="T1IKW5"/>
<dbReference type="EMBL" id="JH430665">
    <property type="status" value="NOT_ANNOTATED_CDS"/>
    <property type="molecule type" value="Genomic_DNA"/>
</dbReference>
<dbReference type="EnsemblMetazoa" id="SMAR001577-RA">
    <property type="protein sequence ID" value="SMAR001577-PA"/>
    <property type="gene ID" value="SMAR001577"/>
</dbReference>
<evidence type="ECO:0000256" key="1">
    <source>
        <dbReference type="ARBA" id="ARBA00012493"/>
    </source>
</evidence>
<name>T1IKW5_STRMM</name>
<reference evidence="4" key="1">
    <citation type="submission" date="2011-05" db="EMBL/GenBank/DDBJ databases">
        <authorList>
            <person name="Richards S.R."/>
            <person name="Qu J."/>
            <person name="Jiang H."/>
            <person name="Jhangiani S.N."/>
            <person name="Agravi P."/>
            <person name="Goodspeed R."/>
            <person name="Gross S."/>
            <person name="Mandapat C."/>
            <person name="Jackson L."/>
            <person name="Mathew T."/>
            <person name="Pu L."/>
            <person name="Thornton R."/>
            <person name="Saada N."/>
            <person name="Wilczek-Boney K.B."/>
            <person name="Lee S."/>
            <person name="Kovar C."/>
            <person name="Wu Y."/>
            <person name="Scherer S.E."/>
            <person name="Worley K.C."/>
            <person name="Muzny D.M."/>
            <person name="Gibbs R."/>
        </authorList>
    </citation>
    <scope>NUCLEOTIDE SEQUENCE</scope>
    <source>
        <strain evidence="4">Brora</strain>
    </source>
</reference>
<dbReference type="PROSITE" id="PS50994">
    <property type="entry name" value="INTEGRASE"/>
    <property type="match status" value="1"/>
</dbReference>
<evidence type="ECO:0000313" key="4">
    <source>
        <dbReference type="Proteomes" id="UP000014500"/>
    </source>
</evidence>
<dbReference type="SUPFAM" id="SSF53098">
    <property type="entry name" value="Ribonuclease H-like"/>
    <property type="match status" value="1"/>
</dbReference>
<proteinExistence type="predicted"/>
<dbReference type="InterPro" id="IPR036397">
    <property type="entry name" value="RNaseH_sf"/>
</dbReference>
<keyword evidence="4" id="KW-1185">Reference proteome</keyword>
<dbReference type="GO" id="GO:0015074">
    <property type="term" value="P:DNA integration"/>
    <property type="evidence" value="ECO:0007669"/>
    <property type="project" value="InterPro"/>
</dbReference>
<dbReference type="InterPro" id="IPR001584">
    <property type="entry name" value="Integrase_cat-core"/>
</dbReference>
<sequence>MTKASSAVLLFPQVGTVHTAPVTRQRSLNIRKNTSNMELYLLVVPNHMKKDILYEMHDSLSGAHMGVAKTWNRIKTRFIWPKIYQMLEIMYYHVKKAQKGVKAQAAPSCTALEAAKALLNKVILEEGSPKEILSDRGTEYRNQMIEEVSRLFKIKHKTTSGYHPRTNGLTERFNKTFANMLSNYYTPFFIQRCQEADLNVDLNLGLSGNQLTTRTIQYVKQARKLVNQNLEKMSEKSKRRFDKNRQQIDFFPGDLVYLRKPNRKVGLSEKLLPQYSGPLEIVMKTAPNNY</sequence>
<dbReference type="STRING" id="126957.T1IKW5"/>
<dbReference type="Gene3D" id="3.30.420.10">
    <property type="entry name" value="Ribonuclease H-like superfamily/Ribonuclease H"/>
    <property type="match status" value="1"/>
</dbReference>
<dbReference type="OMA" id="CTEREIT"/>
<dbReference type="InterPro" id="IPR012337">
    <property type="entry name" value="RNaseH-like_sf"/>
</dbReference>
<dbReference type="HOGENOM" id="CLU_960820_0_0_1"/>
<dbReference type="EC" id="2.7.7.49" evidence="1"/>
<dbReference type="InterPro" id="IPR050951">
    <property type="entry name" value="Retrovirus_Pol_polyprotein"/>
</dbReference>
<dbReference type="AlphaFoldDB" id="T1IKW5"/>
<dbReference type="Proteomes" id="UP000014500">
    <property type="component" value="Unassembled WGS sequence"/>
</dbReference>
<protein>
    <recommendedName>
        <fullName evidence="1">RNA-directed DNA polymerase</fullName>
        <ecNumber evidence="1">2.7.7.49</ecNumber>
    </recommendedName>
</protein>
<accession>T1IKW5</accession>
<dbReference type="InterPro" id="IPR041588">
    <property type="entry name" value="Integrase_H2C2"/>
</dbReference>
<dbReference type="GO" id="GO:0003676">
    <property type="term" value="F:nucleic acid binding"/>
    <property type="evidence" value="ECO:0007669"/>
    <property type="project" value="InterPro"/>
</dbReference>
<dbReference type="PANTHER" id="PTHR37984:SF5">
    <property type="entry name" value="PROTEIN NYNRIN-LIKE"/>
    <property type="match status" value="1"/>
</dbReference>
<dbReference type="Gene3D" id="1.10.340.70">
    <property type="match status" value="1"/>
</dbReference>